<protein>
    <submittedName>
        <fullName evidence="1">DUF1223 domain-containing protein</fullName>
    </submittedName>
</protein>
<dbReference type="PANTHER" id="PTHR36057">
    <property type="match status" value="1"/>
</dbReference>
<gene>
    <name evidence="1" type="ORF">D0817_14995</name>
</gene>
<organism evidence="1 2">
    <name type="scientific">Flavobacterium cupreum</name>
    <dbReference type="NCBI Taxonomy" id="2133766"/>
    <lineage>
        <taxon>Bacteria</taxon>
        <taxon>Pseudomonadati</taxon>
        <taxon>Bacteroidota</taxon>
        <taxon>Flavobacteriia</taxon>
        <taxon>Flavobacteriales</taxon>
        <taxon>Flavobacteriaceae</taxon>
        <taxon>Flavobacterium</taxon>
    </lineage>
</organism>
<dbReference type="RefSeq" id="WP_127339157.1">
    <property type="nucleotide sequence ID" value="NZ_QWDM01000009.1"/>
</dbReference>
<keyword evidence="2" id="KW-1185">Reference proteome</keyword>
<name>A0A434A561_9FLAO</name>
<proteinExistence type="predicted"/>
<accession>A0A434A561</accession>
<comment type="caution">
    <text evidence="1">The sequence shown here is derived from an EMBL/GenBank/DDBJ whole genome shotgun (WGS) entry which is preliminary data.</text>
</comment>
<reference evidence="2" key="1">
    <citation type="journal article" date="2019" name="Syst. Appl. Microbiol.">
        <title>Flavobacterium circumlabens sp. nov. and Flavobacterium cupreum sp. nov., two psychrotrophic species isolated from Antarctic environmental samples.</title>
        <authorList>
            <person name="Kralova S."/>
            <person name="Busse H.-J."/>
            <person name="Svec P."/>
            <person name="Maslanova I."/>
            <person name="Stankova E."/>
            <person name="Bartak M."/>
            <person name="Sedlacek I."/>
        </authorList>
    </citation>
    <scope>NUCLEOTIDE SEQUENCE [LARGE SCALE GENOMIC DNA]</scope>
    <source>
        <strain evidence="2">CCM 8825</strain>
    </source>
</reference>
<dbReference type="InterPro" id="IPR036249">
    <property type="entry name" value="Thioredoxin-like_sf"/>
</dbReference>
<sequence>MENSINTTIKTLFIALIFIGLSSFALKKAIAPKEQNGFVVLELFTSQGCSSCPPADAILEKYAIQNNPNIIPLAFHIDYWDYIGWKDPYSKAEFSERQRNYAALFKSQNIYTPQLIINGKTQLTGSNESKINTVVNKELAIEKKNQITIKNATVSKDQLNIEYSITELSTQTNINIALVKKKEITNIKRGENSGLTQTNYNIVYDFKSNTPKSQFKNSASFHFKSGWLADDFMVIVYLQNKNTGEITGAAKTEIN</sequence>
<dbReference type="PANTHER" id="PTHR36057:SF1">
    <property type="entry name" value="LIPOPROTEIN LIPID ATTACHMENT SITE-LIKE PROTEIN, PUTATIVE (DUF1223)-RELATED"/>
    <property type="match status" value="1"/>
</dbReference>
<evidence type="ECO:0000313" key="1">
    <source>
        <dbReference type="EMBL" id="RUT69486.1"/>
    </source>
</evidence>
<evidence type="ECO:0000313" key="2">
    <source>
        <dbReference type="Proteomes" id="UP000288102"/>
    </source>
</evidence>
<dbReference type="EMBL" id="QWDM01000009">
    <property type="protein sequence ID" value="RUT69486.1"/>
    <property type="molecule type" value="Genomic_DNA"/>
</dbReference>
<dbReference type="Proteomes" id="UP000288102">
    <property type="component" value="Unassembled WGS sequence"/>
</dbReference>
<dbReference type="OrthoDB" id="9808254at2"/>
<dbReference type="SUPFAM" id="SSF52833">
    <property type="entry name" value="Thioredoxin-like"/>
    <property type="match status" value="1"/>
</dbReference>
<dbReference type="AlphaFoldDB" id="A0A434A561"/>
<dbReference type="InterPro" id="IPR010634">
    <property type="entry name" value="DUF1223"/>
</dbReference>
<dbReference type="Pfam" id="PF06764">
    <property type="entry name" value="DUF1223"/>
    <property type="match status" value="1"/>
</dbReference>